<evidence type="ECO:0000313" key="2">
    <source>
        <dbReference type="Proteomes" id="UP001062846"/>
    </source>
</evidence>
<sequence length="129" mass="15520">MNQIYGVLRTRDMSWIYRVSRTQNISRIYRVPRTRNENWIYGVLRTWNENWMYGSMITRNVNWQKPRVYDSRTMIERVSLQQVHVEKGKEDIEDKLKCQNGFAFRSSKPWPFSFLSTIFGMLLVVGDDS</sequence>
<keyword evidence="2" id="KW-1185">Reference proteome</keyword>
<proteinExistence type="predicted"/>
<evidence type="ECO:0000313" key="1">
    <source>
        <dbReference type="EMBL" id="KAI8530113.1"/>
    </source>
</evidence>
<accession>A0ACC0LPQ1</accession>
<reference evidence="1" key="1">
    <citation type="submission" date="2022-02" db="EMBL/GenBank/DDBJ databases">
        <title>Plant Genome Project.</title>
        <authorList>
            <person name="Zhang R.-G."/>
        </authorList>
    </citation>
    <scope>NUCLEOTIDE SEQUENCE</scope>
    <source>
        <strain evidence="1">AT1</strain>
    </source>
</reference>
<protein>
    <submittedName>
        <fullName evidence="1">Uncharacterized protein</fullName>
    </submittedName>
</protein>
<organism evidence="1 2">
    <name type="scientific">Rhododendron molle</name>
    <name type="common">Chinese azalea</name>
    <name type="synonym">Azalea mollis</name>
    <dbReference type="NCBI Taxonomy" id="49168"/>
    <lineage>
        <taxon>Eukaryota</taxon>
        <taxon>Viridiplantae</taxon>
        <taxon>Streptophyta</taxon>
        <taxon>Embryophyta</taxon>
        <taxon>Tracheophyta</taxon>
        <taxon>Spermatophyta</taxon>
        <taxon>Magnoliopsida</taxon>
        <taxon>eudicotyledons</taxon>
        <taxon>Gunneridae</taxon>
        <taxon>Pentapetalae</taxon>
        <taxon>asterids</taxon>
        <taxon>Ericales</taxon>
        <taxon>Ericaceae</taxon>
        <taxon>Ericoideae</taxon>
        <taxon>Rhodoreae</taxon>
        <taxon>Rhododendron</taxon>
    </lineage>
</organism>
<dbReference type="Proteomes" id="UP001062846">
    <property type="component" value="Chromosome 11"/>
</dbReference>
<dbReference type="EMBL" id="CM046398">
    <property type="protein sequence ID" value="KAI8530113.1"/>
    <property type="molecule type" value="Genomic_DNA"/>
</dbReference>
<comment type="caution">
    <text evidence="1">The sequence shown here is derived from an EMBL/GenBank/DDBJ whole genome shotgun (WGS) entry which is preliminary data.</text>
</comment>
<gene>
    <name evidence="1" type="ORF">RHMOL_Rhmol11G0030100</name>
</gene>
<name>A0ACC0LPQ1_RHOML</name>